<evidence type="ECO:0000259" key="3">
    <source>
        <dbReference type="Pfam" id="PF16344"/>
    </source>
</evidence>
<feature type="domain" description="Protein FecR C-terminal" evidence="3">
    <location>
        <begin position="254"/>
        <end position="320"/>
    </location>
</feature>
<gene>
    <name evidence="4" type="ORF">H8S77_04910</name>
</gene>
<dbReference type="Pfam" id="PF04773">
    <property type="entry name" value="FecR"/>
    <property type="match status" value="1"/>
</dbReference>
<dbReference type="EMBL" id="JACOOI010000003">
    <property type="protein sequence ID" value="MBC5642222.1"/>
    <property type="molecule type" value="Genomic_DNA"/>
</dbReference>
<dbReference type="InterPro" id="IPR012373">
    <property type="entry name" value="Ferrdict_sens_TM"/>
</dbReference>
<feature type="transmembrane region" description="Helical" evidence="1">
    <location>
        <begin position="81"/>
        <end position="102"/>
    </location>
</feature>
<evidence type="ECO:0000313" key="4">
    <source>
        <dbReference type="EMBL" id="MBC5642222.1"/>
    </source>
</evidence>
<name>A0ABR7DXI4_9BACT</name>
<organism evidence="4 5">
    <name type="scientific">Parabacteroides segnis</name>
    <dbReference type="NCBI Taxonomy" id="2763058"/>
    <lineage>
        <taxon>Bacteria</taxon>
        <taxon>Pseudomonadati</taxon>
        <taxon>Bacteroidota</taxon>
        <taxon>Bacteroidia</taxon>
        <taxon>Bacteroidales</taxon>
        <taxon>Tannerellaceae</taxon>
        <taxon>Parabacteroides</taxon>
    </lineage>
</organism>
<dbReference type="PANTHER" id="PTHR30273">
    <property type="entry name" value="PERIPLASMIC SIGNAL SENSOR AND SIGMA FACTOR ACTIVATOR FECR-RELATED"/>
    <property type="match status" value="1"/>
</dbReference>
<dbReference type="RefSeq" id="WP_186958500.1">
    <property type="nucleotide sequence ID" value="NZ_JACOOI010000003.1"/>
</dbReference>
<sequence length="321" mass="36500">MDHEIEQIILRNLSGEASCEDILVFSEWLSSSDAHKDSFLKIKKYWDAEVAGVKLRNPEAAYNMLLERIRKTERKRVVRQLWIKYAGAAAVAVIIGIAGYWMGGHQATAPLQYYSYITGNSISSFELPDGTEISLNKNSKLSYSSSYGEQVREVSLDGEGFFTVTKDKEKAFVVDLNGSKISVLGTVFNVKNYKKEDITTATLVEGSIRFETPDQQIVLKPDQQLVFNKSNNKIDMTNVSTDLVTAWKSHLIKYRSVPFREFLDMLKERYEVEIILSNEALGDQKVTGSFDESLTVDQILDLMKKNLVFRWKKQGESYVIN</sequence>
<reference evidence="4 5" key="1">
    <citation type="submission" date="2020-08" db="EMBL/GenBank/DDBJ databases">
        <title>Genome public.</title>
        <authorList>
            <person name="Liu C."/>
            <person name="Sun Q."/>
        </authorList>
    </citation>
    <scope>NUCLEOTIDE SEQUENCE [LARGE SCALE GENOMIC DNA]</scope>
    <source>
        <strain evidence="4 5">BX2</strain>
    </source>
</reference>
<dbReference type="InterPro" id="IPR006860">
    <property type="entry name" value="FecR"/>
</dbReference>
<protein>
    <submittedName>
        <fullName evidence="4">FecR domain-containing protein</fullName>
    </submittedName>
</protein>
<keyword evidence="5" id="KW-1185">Reference proteome</keyword>
<dbReference type="PIRSF" id="PIRSF018266">
    <property type="entry name" value="FecR"/>
    <property type="match status" value="1"/>
</dbReference>
<comment type="caution">
    <text evidence="4">The sequence shown here is derived from an EMBL/GenBank/DDBJ whole genome shotgun (WGS) entry which is preliminary data.</text>
</comment>
<feature type="domain" description="FecR protein" evidence="2">
    <location>
        <begin position="116"/>
        <end position="208"/>
    </location>
</feature>
<dbReference type="Pfam" id="PF16344">
    <property type="entry name" value="FecR_C"/>
    <property type="match status" value="1"/>
</dbReference>
<dbReference type="Gene3D" id="3.55.50.30">
    <property type="match status" value="1"/>
</dbReference>
<dbReference type="PANTHER" id="PTHR30273:SF2">
    <property type="entry name" value="PROTEIN FECR"/>
    <property type="match status" value="1"/>
</dbReference>
<keyword evidence="1" id="KW-0812">Transmembrane</keyword>
<dbReference type="InterPro" id="IPR032508">
    <property type="entry name" value="FecR_C"/>
</dbReference>
<dbReference type="Proteomes" id="UP000644010">
    <property type="component" value="Unassembled WGS sequence"/>
</dbReference>
<evidence type="ECO:0000256" key="1">
    <source>
        <dbReference type="SAM" id="Phobius"/>
    </source>
</evidence>
<keyword evidence="1" id="KW-1133">Transmembrane helix</keyword>
<evidence type="ECO:0000313" key="5">
    <source>
        <dbReference type="Proteomes" id="UP000644010"/>
    </source>
</evidence>
<keyword evidence="1" id="KW-0472">Membrane</keyword>
<proteinExistence type="predicted"/>
<dbReference type="Gene3D" id="2.60.120.1440">
    <property type="match status" value="1"/>
</dbReference>
<accession>A0ABR7DXI4</accession>
<evidence type="ECO:0000259" key="2">
    <source>
        <dbReference type="Pfam" id="PF04773"/>
    </source>
</evidence>